<evidence type="ECO:0000256" key="1">
    <source>
        <dbReference type="ARBA" id="ARBA00004651"/>
    </source>
</evidence>
<dbReference type="GO" id="GO:0016763">
    <property type="term" value="F:pentosyltransferase activity"/>
    <property type="evidence" value="ECO:0007669"/>
    <property type="project" value="TreeGrafter"/>
</dbReference>
<organism evidence="9 10">
    <name type="scientific">Glaciihabitans arcticus</name>
    <dbReference type="NCBI Taxonomy" id="2668039"/>
    <lineage>
        <taxon>Bacteria</taxon>
        <taxon>Bacillati</taxon>
        <taxon>Actinomycetota</taxon>
        <taxon>Actinomycetes</taxon>
        <taxon>Micrococcales</taxon>
        <taxon>Microbacteriaceae</taxon>
        <taxon>Glaciihabitans</taxon>
    </lineage>
</organism>
<dbReference type="EMBL" id="SISG01000001">
    <property type="protein sequence ID" value="TBN57479.1"/>
    <property type="molecule type" value="Genomic_DNA"/>
</dbReference>
<feature type="transmembrane region" description="Helical" evidence="8">
    <location>
        <begin position="361"/>
        <end position="378"/>
    </location>
</feature>
<feature type="transmembrane region" description="Helical" evidence="8">
    <location>
        <begin position="132"/>
        <end position="150"/>
    </location>
</feature>
<dbReference type="RefSeq" id="WP_130981590.1">
    <property type="nucleotide sequence ID" value="NZ_SISG01000001.1"/>
</dbReference>
<proteinExistence type="predicted"/>
<feature type="transmembrane region" description="Helical" evidence="8">
    <location>
        <begin position="157"/>
        <end position="177"/>
    </location>
</feature>
<keyword evidence="5 8" id="KW-0812">Transmembrane</keyword>
<dbReference type="GO" id="GO:0010041">
    <property type="term" value="P:response to iron(III) ion"/>
    <property type="evidence" value="ECO:0007669"/>
    <property type="project" value="TreeGrafter"/>
</dbReference>
<dbReference type="Proteomes" id="UP000294194">
    <property type="component" value="Unassembled WGS sequence"/>
</dbReference>
<evidence type="ECO:0000256" key="3">
    <source>
        <dbReference type="ARBA" id="ARBA00022676"/>
    </source>
</evidence>
<sequence>MTGLLERETRSIPIVTPSRRTPIEVLDAVSRHRAFAPLTVGAVALLVSLIGITRPSLWYDEAATVTATTRSWAQLWDMLQTVDAVHALYYFIIHAVFELVGYSPLALRAPSAIAVGAAAALIVLLAREFRRPTLGVIAGLVFAILPRTIWMGGEGRSFALSTALAVLVTLLLVRAVSRPSTRLWIVYAVVVVFSCVLFVYVALVVVAHAITMAVWWLRRPPALRGTVLRDWVIAAGSATLVLSPFILFVRSQAAQVQWIPEISKRTLDYVFVKQFFFDSEPFAWVGWILLAVGAVALLRTAASRSLAAVLLPVLVVPSIILLGITAFTDMDLYSPRYVALTMPFVALTIGAAIDWLPRRRLAVLAIAALLGLAIPQLGELREVEAKQNTAWSMVADTVGAERALDAPGTTTAIIWGNLKRHPLATARVVSYAYPAAFEGTVDVTLETPAAESYRLWEKRGKLAEHLDRLDGAEVTYLITSITRDRRPATTEFLEAEGFRLVSSETMADLNVLRFERR</sequence>
<evidence type="ECO:0000313" key="10">
    <source>
        <dbReference type="Proteomes" id="UP000294194"/>
    </source>
</evidence>
<keyword evidence="6 8" id="KW-1133">Transmembrane helix</keyword>
<keyword evidence="7 8" id="KW-0472">Membrane</keyword>
<keyword evidence="10" id="KW-1185">Reference proteome</keyword>
<dbReference type="GO" id="GO:0005886">
    <property type="term" value="C:plasma membrane"/>
    <property type="evidence" value="ECO:0007669"/>
    <property type="project" value="UniProtKB-SubCell"/>
</dbReference>
<evidence type="ECO:0000313" key="9">
    <source>
        <dbReference type="EMBL" id="TBN57479.1"/>
    </source>
</evidence>
<evidence type="ECO:0000256" key="7">
    <source>
        <dbReference type="ARBA" id="ARBA00023136"/>
    </source>
</evidence>
<evidence type="ECO:0000256" key="6">
    <source>
        <dbReference type="ARBA" id="ARBA00022989"/>
    </source>
</evidence>
<evidence type="ECO:0000256" key="5">
    <source>
        <dbReference type="ARBA" id="ARBA00022692"/>
    </source>
</evidence>
<keyword evidence="2" id="KW-1003">Cell membrane</keyword>
<feature type="transmembrane region" description="Helical" evidence="8">
    <location>
        <begin position="183"/>
        <end position="216"/>
    </location>
</feature>
<feature type="transmembrane region" description="Helical" evidence="8">
    <location>
        <begin position="281"/>
        <end position="298"/>
    </location>
</feature>
<evidence type="ECO:0000256" key="8">
    <source>
        <dbReference type="SAM" id="Phobius"/>
    </source>
</evidence>
<dbReference type="PANTHER" id="PTHR33908">
    <property type="entry name" value="MANNOSYLTRANSFERASE YKCB-RELATED"/>
    <property type="match status" value="1"/>
</dbReference>
<name>A0A4V2JEZ3_9MICO</name>
<protein>
    <submittedName>
        <fullName evidence="9">Uncharacterized protein</fullName>
    </submittedName>
</protein>
<feature type="transmembrane region" description="Helical" evidence="8">
    <location>
        <begin position="34"/>
        <end position="53"/>
    </location>
</feature>
<comment type="caution">
    <text evidence="9">The sequence shown here is derived from an EMBL/GenBank/DDBJ whole genome shotgun (WGS) entry which is preliminary data.</text>
</comment>
<accession>A0A4V2JEZ3</accession>
<dbReference type="PANTHER" id="PTHR33908:SF3">
    <property type="entry name" value="UNDECAPRENYL PHOSPHATE-ALPHA-4-AMINO-4-DEOXY-L-ARABINOSE ARABINOSYL TRANSFERASE"/>
    <property type="match status" value="1"/>
</dbReference>
<dbReference type="InterPro" id="IPR050297">
    <property type="entry name" value="LipidA_mod_glycosyltrf_83"/>
</dbReference>
<keyword evidence="4" id="KW-0808">Transferase</keyword>
<gene>
    <name evidence="9" type="ORF">EYE40_08805</name>
</gene>
<evidence type="ECO:0000256" key="2">
    <source>
        <dbReference type="ARBA" id="ARBA00022475"/>
    </source>
</evidence>
<evidence type="ECO:0000256" key="4">
    <source>
        <dbReference type="ARBA" id="ARBA00022679"/>
    </source>
</evidence>
<dbReference type="AlphaFoldDB" id="A0A4V2JEZ3"/>
<keyword evidence="3" id="KW-0328">Glycosyltransferase</keyword>
<dbReference type="GO" id="GO:0009103">
    <property type="term" value="P:lipopolysaccharide biosynthetic process"/>
    <property type="evidence" value="ECO:0007669"/>
    <property type="project" value="UniProtKB-ARBA"/>
</dbReference>
<feature type="transmembrane region" description="Helical" evidence="8">
    <location>
        <begin position="305"/>
        <end position="325"/>
    </location>
</feature>
<reference evidence="10" key="1">
    <citation type="submission" date="2019-02" db="EMBL/GenBank/DDBJ databases">
        <title>Glaciihabitans arcticus sp. nov., a psychrotolerant bacterium isolated from polar soil.</title>
        <authorList>
            <person name="Dahal R.H."/>
        </authorList>
    </citation>
    <scope>NUCLEOTIDE SEQUENCE [LARGE SCALE GENOMIC DNA]</scope>
    <source>
        <strain evidence="10">RP-3-7</strain>
    </source>
</reference>
<feature type="transmembrane region" description="Helical" evidence="8">
    <location>
        <begin position="105"/>
        <end position="126"/>
    </location>
</feature>
<comment type="subcellular location">
    <subcellularLocation>
        <location evidence="1">Cell membrane</location>
        <topology evidence="1">Multi-pass membrane protein</topology>
    </subcellularLocation>
</comment>
<feature type="transmembrane region" description="Helical" evidence="8">
    <location>
        <begin position="337"/>
        <end position="356"/>
    </location>
</feature>